<keyword evidence="1" id="KW-0472">Membrane</keyword>
<proteinExistence type="predicted"/>
<dbReference type="Proteomes" id="UP001281761">
    <property type="component" value="Unassembled WGS sequence"/>
</dbReference>
<keyword evidence="3" id="KW-1185">Reference proteome</keyword>
<evidence type="ECO:0000313" key="2">
    <source>
        <dbReference type="EMBL" id="KAK2957293.1"/>
    </source>
</evidence>
<keyword evidence="1" id="KW-1133">Transmembrane helix</keyword>
<evidence type="ECO:0008006" key="4">
    <source>
        <dbReference type="Google" id="ProtNLM"/>
    </source>
</evidence>
<gene>
    <name evidence="2" type="ORF">BLNAU_7671</name>
</gene>
<feature type="transmembrane region" description="Helical" evidence="1">
    <location>
        <begin position="162"/>
        <end position="187"/>
    </location>
</feature>
<name>A0ABQ9Y0Q1_9EUKA</name>
<protein>
    <recommendedName>
        <fullName evidence="4">B30.2/SPRY domain-containing protein</fullName>
    </recommendedName>
</protein>
<reference evidence="2 3" key="1">
    <citation type="journal article" date="2022" name="bioRxiv">
        <title>Genomics of Preaxostyla Flagellates Illuminates Evolutionary Transitions and the Path Towards Mitochondrial Loss.</title>
        <authorList>
            <person name="Novak L.V.F."/>
            <person name="Treitli S.C."/>
            <person name="Pyrih J."/>
            <person name="Halakuc P."/>
            <person name="Pipaliya S.V."/>
            <person name="Vacek V."/>
            <person name="Brzon O."/>
            <person name="Soukal P."/>
            <person name="Eme L."/>
            <person name="Dacks J.B."/>
            <person name="Karnkowska A."/>
            <person name="Elias M."/>
            <person name="Hampl V."/>
        </authorList>
    </citation>
    <scope>NUCLEOTIDE SEQUENCE [LARGE SCALE GENOMIC DNA]</scope>
    <source>
        <strain evidence="2">NAU3</strain>
        <tissue evidence="2">Gut</tissue>
    </source>
</reference>
<dbReference type="EMBL" id="JARBJD010000047">
    <property type="protein sequence ID" value="KAK2957293.1"/>
    <property type="molecule type" value="Genomic_DNA"/>
</dbReference>
<organism evidence="2 3">
    <name type="scientific">Blattamonas nauphoetae</name>
    <dbReference type="NCBI Taxonomy" id="2049346"/>
    <lineage>
        <taxon>Eukaryota</taxon>
        <taxon>Metamonada</taxon>
        <taxon>Preaxostyla</taxon>
        <taxon>Oxymonadida</taxon>
        <taxon>Blattamonas</taxon>
    </lineage>
</organism>
<evidence type="ECO:0000256" key="1">
    <source>
        <dbReference type="SAM" id="Phobius"/>
    </source>
</evidence>
<accession>A0ABQ9Y0Q1</accession>
<comment type="caution">
    <text evidence="2">The sequence shown here is derived from an EMBL/GenBank/DDBJ whole genome shotgun (WGS) entry which is preliminary data.</text>
</comment>
<sequence>MFNLTFTILSSPSGTLSFGLMDSSYRIPVIGEELGVHVKYSVCLDRFGYLDHNTPSETSGRYYHSHLKEGDCVRMEVDLVSTPRTLQFFVNGEAGECYVSGIPSSVRIGVSLFGTGTSFRIDNISRLSRPTPISEGMNKFKCLSLWELSLLFLRHHLESQQAFISFGLFIGLLFQLFACRFAIIYTLELDLENDKFVMDVGGNCCSTACSNVRQRDELPFEDLFGLFVAGWKTMVTPKIRCDACDATGTTTRFPTSQNGKRNIFNQMQESLELRAASDRADRSVEDPDATEADISSGLEMLTTKLARHPKHEEEHFTQQELTTIE</sequence>
<evidence type="ECO:0000313" key="3">
    <source>
        <dbReference type="Proteomes" id="UP001281761"/>
    </source>
</evidence>
<keyword evidence="1" id="KW-0812">Transmembrane</keyword>